<dbReference type="AlphaFoldDB" id="A0A3P8DSK2"/>
<evidence type="ECO:0000313" key="2">
    <source>
        <dbReference type="Proteomes" id="UP000272942"/>
    </source>
</evidence>
<dbReference type="Proteomes" id="UP000272942">
    <property type="component" value="Unassembled WGS sequence"/>
</dbReference>
<evidence type="ECO:0000313" key="1">
    <source>
        <dbReference type="EMBL" id="VDP46080.1"/>
    </source>
</evidence>
<reference evidence="1 2" key="1">
    <citation type="submission" date="2018-11" db="EMBL/GenBank/DDBJ databases">
        <authorList>
            <consortium name="Pathogen Informatics"/>
        </authorList>
    </citation>
    <scope>NUCLEOTIDE SEQUENCE [LARGE SCALE GENOMIC DNA]</scope>
    <source>
        <strain evidence="1 2">Egypt</strain>
    </source>
</reference>
<gene>
    <name evidence="1" type="ORF">ECPE_LOCUS1773</name>
</gene>
<protein>
    <submittedName>
        <fullName evidence="1">Uncharacterized protein</fullName>
    </submittedName>
</protein>
<keyword evidence="2" id="KW-1185">Reference proteome</keyword>
<proteinExistence type="predicted"/>
<dbReference type="EMBL" id="UZAN01015002">
    <property type="protein sequence ID" value="VDP46080.1"/>
    <property type="molecule type" value="Genomic_DNA"/>
</dbReference>
<sequence length="81" mass="9534">MVCDLVAYWTRSPAELDFSDCLRKDRKEEEQRRRAELDSCTQAAKFRIQRFKHILQQLVGDVPVTDDTGDEELFSDSFVYD</sequence>
<accession>A0A3P8DSK2</accession>
<organism evidence="1 2">
    <name type="scientific">Echinostoma caproni</name>
    <dbReference type="NCBI Taxonomy" id="27848"/>
    <lineage>
        <taxon>Eukaryota</taxon>
        <taxon>Metazoa</taxon>
        <taxon>Spiralia</taxon>
        <taxon>Lophotrochozoa</taxon>
        <taxon>Platyhelminthes</taxon>
        <taxon>Trematoda</taxon>
        <taxon>Digenea</taxon>
        <taxon>Plagiorchiida</taxon>
        <taxon>Echinostomata</taxon>
        <taxon>Echinostomatoidea</taxon>
        <taxon>Echinostomatidae</taxon>
        <taxon>Echinostoma</taxon>
    </lineage>
</organism>
<name>A0A3P8DSK2_9TREM</name>